<feature type="domain" description="Nudix hydrolase" evidence="3">
    <location>
        <begin position="4"/>
        <end position="131"/>
    </location>
</feature>
<protein>
    <submittedName>
        <fullName evidence="4">NUDIX domain-containing protein</fullName>
    </submittedName>
</protein>
<dbReference type="SUPFAM" id="SSF55811">
    <property type="entry name" value="Nudix"/>
    <property type="match status" value="1"/>
</dbReference>
<evidence type="ECO:0000256" key="2">
    <source>
        <dbReference type="ARBA" id="ARBA00022801"/>
    </source>
</evidence>
<proteinExistence type="predicted"/>
<dbReference type="PANTHER" id="PTHR43046">
    <property type="entry name" value="GDP-MANNOSE MANNOSYL HYDROLASE"/>
    <property type="match status" value="1"/>
</dbReference>
<name>A0ABV6G8L1_9GAMM</name>
<dbReference type="RefSeq" id="WP_019951225.1">
    <property type="nucleotide sequence ID" value="NZ_JBHLVX010000060.1"/>
</dbReference>
<gene>
    <name evidence="4" type="ORF">ACFFHW_16600</name>
</gene>
<dbReference type="Pfam" id="PF00293">
    <property type="entry name" value="NUDIX"/>
    <property type="match status" value="1"/>
</dbReference>
<evidence type="ECO:0000313" key="4">
    <source>
        <dbReference type="EMBL" id="MFC0269589.1"/>
    </source>
</evidence>
<dbReference type="PANTHER" id="PTHR43046:SF2">
    <property type="entry name" value="8-OXO-DGTP DIPHOSPHATASE-RELATED"/>
    <property type="match status" value="1"/>
</dbReference>
<evidence type="ECO:0000313" key="5">
    <source>
        <dbReference type="Proteomes" id="UP001589814"/>
    </source>
</evidence>
<dbReference type="PROSITE" id="PS51462">
    <property type="entry name" value="NUDIX"/>
    <property type="match status" value="1"/>
</dbReference>
<keyword evidence="2" id="KW-0378">Hydrolase</keyword>
<dbReference type="CDD" id="cd04690">
    <property type="entry name" value="NUDIX_Hydrolase"/>
    <property type="match status" value="1"/>
</dbReference>
<organism evidence="4 5">
    <name type="scientific">Kushneria aurantia</name>
    <dbReference type="NCBI Taxonomy" id="504092"/>
    <lineage>
        <taxon>Bacteria</taxon>
        <taxon>Pseudomonadati</taxon>
        <taxon>Pseudomonadota</taxon>
        <taxon>Gammaproteobacteria</taxon>
        <taxon>Oceanospirillales</taxon>
        <taxon>Halomonadaceae</taxon>
        <taxon>Kushneria</taxon>
    </lineage>
</organism>
<evidence type="ECO:0000259" key="3">
    <source>
        <dbReference type="PROSITE" id="PS51462"/>
    </source>
</evidence>
<accession>A0ABV6G8L1</accession>
<dbReference type="Proteomes" id="UP001589814">
    <property type="component" value="Unassembled WGS sequence"/>
</dbReference>
<evidence type="ECO:0000256" key="1">
    <source>
        <dbReference type="ARBA" id="ARBA00001946"/>
    </source>
</evidence>
<keyword evidence="5" id="KW-1185">Reference proteome</keyword>
<dbReference type="InterPro" id="IPR015797">
    <property type="entry name" value="NUDIX_hydrolase-like_dom_sf"/>
</dbReference>
<comment type="caution">
    <text evidence="4">The sequence shown here is derived from an EMBL/GenBank/DDBJ whole genome shotgun (WGS) entry which is preliminary data.</text>
</comment>
<reference evidence="4 5" key="1">
    <citation type="submission" date="2024-09" db="EMBL/GenBank/DDBJ databases">
        <authorList>
            <person name="Sun Q."/>
            <person name="Mori K."/>
        </authorList>
    </citation>
    <scope>NUCLEOTIDE SEQUENCE [LARGE SCALE GENOMIC DNA]</scope>
    <source>
        <strain evidence="4 5">CCM 7415</strain>
    </source>
</reference>
<sequence>MPNSLHVVAGCLLDGQRRLLLVRKQGCALFMLPGGKPEAGERPMETLSRECREELGVSLEEEALSMLGRFRSTAANEPDTPLDADVFVIEALDGVPAAANEIAELRWFALEDDDSVLAPLLRDEVLPALRQRFGIDHGR</sequence>
<dbReference type="Gene3D" id="3.90.79.10">
    <property type="entry name" value="Nucleoside Triphosphate Pyrophosphohydrolase"/>
    <property type="match status" value="1"/>
</dbReference>
<dbReference type="EMBL" id="JBHLVX010000060">
    <property type="protein sequence ID" value="MFC0269589.1"/>
    <property type="molecule type" value="Genomic_DNA"/>
</dbReference>
<dbReference type="InterPro" id="IPR000086">
    <property type="entry name" value="NUDIX_hydrolase_dom"/>
</dbReference>
<comment type="cofactor">
    <cofactor evidence="1">
        <name>Mg(2+)</name>
        <dbReference type="ChEBI" id="CHEBI:18420"/>
    </cofactor>
</comment>